<keyword evidence="2" id="KW-1185">Reference proteome</keyword>
<name>A0AAD3T1N7_NEPGR</name>
<evidence type="ECO:0000313" key="2">
    <source>
        <dbReference type="Proteomes" id="UP001279734"/>
    </source>
</evidence>
<proteinExistence type="predicted"/>
<dbReference type="EMBL" id="BSYO01000022">
    <property type="protein sequence ID" value="GMH21069.1"/>
    <property type="molecule type" value="Genomic_DNA"/>
</dbReference>
<dbReference type="Proteomes" id="UP001279734">
    <property type="component" value="Unassembled WGS sequence"/>
</dbReference>
<organism evidence="1 2">
    <name type="scientific">Nepenthes gracilis</name>
    <name type="common">Slender pitcher plant</name>
    <dbReference type="NCBI Taxonomy" id="150966"/>
    <lineage>
        <taxon>Eukaryota</taxon>
        <taxon>Viridiplantae</taxon>
        <taxon>Streptophyta</taxon>
        <taxon>Embryophyta</taxon>
        <taxon>Tracheophyta</taxon>
        <taxon>Spermatophyta</taxon>
        <taxon>Magnoliopsida</taxon>
        <taxon>eudicotyledons</taxon>
        <taxon>Gunneridae</taxon>
        <taxon>Pentapetalae</taxon>
        <taxon>Caryophyllales</taxon>
        <taxon>Nepenthaceae</taxon>
        <taxon>Nepenthes</taxon>
    </lineage>
</organism>
<reference evidence="1" key="1">
    <citation type="submission" date="2023-05" db="EMBL/GenBank/DDBJ databases">
        <title>Nepenthes gracilis genome sequencing.</title>
        <authorList>
            <person name="Fukushima K."/>
        </authorList>
    </citation>
    <scope>NUCLEOTIDE SEQUENCE</scope>
    <source>
        <strain evidence="1">SING2019-196</strain>
    </source>
</reference>
<evidence type="ECO:0000313" key="1">
    <source>
        <dbReference type="EMBL" id="GMH21069.1"/>
    </source>
</evidence>
<comment type="caution">
    <text evidence="1">The sequence shown here is derived from an EMBL/GenBank/DDBJ whole genome shotgun (WGS) entry which is preliminary data.</text>
</comment>
<gene>
    <name evidence="1" type="ORF">Nepgr_022911</name>
</gene>
<dbReference type="AlphaFoldDB" id="A0AAD3T1N7"/>
<protein>
    <submittedName>
        <fullName evidence="1">Uncharacterized protein</fullName>
    </submittedName>
</protein>
<sequence>MPEERKFLALDDSVVGCADAHWFAVSLKGLAVQSMLAVLQLPCGSVDFLSAADAWPGMILMQWLMPLLMWEPYADERWAAAVWLAWRWKG</sequence>
<accession>A0AAD3T1N7</accession>